<gene>
    <name evidence="1" type="ORF">ACFPOB_12865</name>
</gene>
<evidence type="ECO:0000313" key="1">
    <source>
        <dbReference type="EMBL" id="MFC5420450.1"/>
    </source>
</evidence>
<proteinExistence type="predicted"/>
<comment type="caution">
    <text evidence="1">The sequence shown here is derived from an EMBL/GenBank/DDBJ whole genome shotgun (WGS) entry which is preliminary data.</text>
</comment>
<dbReference type="RefSeq" id="WP_377798856.1">
    <property type="nucleotide sequence ID" value="NZ_JBHSLW010000016.1"/>
</dbReference>
<evidence type="ECO:0000313" key="2">
    <source>
        <dbReference type="Proteomes" id="UP001596053"/>
    </source>
</evidence>
<dbReference type="Proteomes" id="UP001596053">
    <property type="component" value="Unassembled WGS sequence"/>
</dbReference>
<keyword evidence="2" id="KW-1185">Reference proteome</keyword>
<accession>A0ABW0ITX5</accession>
<name>A0ABW0ITX5_9HYPH</name>
<reference evidence="2" key="1">
    <citation type="journal article" date="2019" name="Int. J. Syst. Evol. Microbiol.">
        <title>The Global Catalogue of Microorganisms (GCM) 10K type strain sequencing project: providing services to taxonomists for standard genome sequencing and annotation.</title>
        <authorList>
            <consortium name="The Broad Institute Genomics Platform"/>
            <consortium name="The Broad Institute Genome Sequencing Center for Infectious Disease"/>
            <person name="Wu L."/>
            <person name="Ma J."/>
        </authorList>
    </citation>
    <scope>NUCLEOTIDE SEQUENCE [LARGE SCALE GENOMIC DNA]</scope>
    <source>
        <strain evidence="2">NCAIM B.01391</strain>
    </source>
</reference>
<protein>
    <submittedName>
        <fullName evidence="1">Uncharacterized protein</fullName>
    </submittedName>
</protein>
<organism evidence="1 2">
    <name type="scientific">Bosea eneae</name>
    <dbReference type="NCBI Taxonomy" id="151454"/>
    <lineage>
        <taxon>Bacteria</taxon>
        <taxon>Pseudomonadati</taxon>
        <taxon>Pseudomonadota</taxon>
        <taxon>Alphaproteobacteria</taxon>
        <taxon>Hyphomicrobiales</taxon>
        <taxon>Boseaceae</taxon>
        <taxon>Bosea</taxon>
    </lineage>
</organism>
<dbReference type="EMBL" id="JBHSLW010000016">
    <property type="protein sequence ID" value="MFC5420450.1"/>
    <property type="molecule type" value="Genomic_DNA"/>
</dbReference>
<sequence length="125" mass="14423">MDVRKAGWQRLDDVLASLRGASPEAATRAQLKEFEALLKARQRRQPRASSSTLTEDLAELVMPQIADPEIFQSARYTAILDELVTDVLPVIEEDVEVRELVTLLLTEELDRHMTLQRRLRERERQ</sequence>